<reference evidence="2" key="1">
    <citation type="submission" date="2024-07" db="EMBL/GenBank/DDBJ databases">
        <title>Pseudomonas strain that inhibits Aeromonas fish pathogens.</title>
        <authorList>
            <person name="Wildschutte H."/>
        </authorList>
    </citation>
    <scope>NUCLEOTIDE SEQUENCE [LARGE SCALE GENOMIC DNA]</scope>
    <source>
        <strain evidence="2">n60</strain>
    </source>
</reference>
<dbReference type="EMBL" id="JBFTEZ010000002">
    <property type="protein sequence ID" value="MEX6464629.1"/>
    <property type="molecule type" value="Genomic_DNA"/>
</dbReference>
<evidence type="ECO:0000313" key="1">
    <source>
        <dbReference type="EMBL" id="MEX6464629.1"/>
    </source>
</evidence>
<protein>
    <recommendedName>
        <fullName evidence="3">AbiEi antitoxin C-terminal domain-containing protein</fullName>
    </recommendedName>
</protein>
<evidence type="ECO:0008006" key="3">
    <source>
        <dbReference type="Google" id="ProtNLM"/>
    </source>
</evidence>
<dbReference type="RefSeq" id="WP_259842542.1">
    <property type="nucleotide sequence ID" value="NZ_JALXSU010000001.1"/>
</dbReference>
<keyword evidence="2" id="KW-1185">Reference proteome</keyword>
<gene>
    <name evidence="1" type="ORF">AB6N35_09765</name>
</gene>
<evidence type="ECO:0000313" key="2">
    <source>
        <dbReference type="Proteomes" id="UP001560293"/>
    </source>
</evidence>
<comment type="caution">
    <text evidence="1">The sequence shown here is derived from an EMBL/GenBank/DDBJ whole genome shotgun (WGS) entry which is preliminary data.</text>
</comment>
<dbReference type="Proteomes" id="UP001560293">
    <property type="component" value="Unassembled WGS sequence"/>
</dbReference>
<proteinExistence type="predicted"/>
<sequence>MAHTRWVSDTRPPVPVPASLADAVTTGKPFAGADALAAGLVTRYALRAGFHAIFPGVYVAKGDPLTSWDIIRAVGIWAPSDAIIGGWAAAYLHGETSYARERVLRGIDVFTAVEPRPPRGIRKRSLRRPVQSEDICEIGGLRVTAPARTAVDAAIWIRGGDLRICVIDSLCFTTGTSLDAVAAAAGRMHGLHGASTVARLLDACDAGAQSPQETLLRLRIERSPLPQPISQLKIFEPTGELITVADLAYASDKVAIFYDGRHHGEPDQWRRDLRIAARLTDLGWQVVRIVKEMTSDEAMRHITNAYTRAQNRPRA</sequence>
<accession>A0ABV3YI30</accession>
<name>A0ABV3YI30_9ACTN</name>
<organism evidence="1 2">
    <name type="scientific">Dietzia cinnamea</name>
    <dbReference type="NCBI Taxonomy" id="321318"/>
    <lineage>
        <taxon>Bacteria</taxon>
        <taxon>Bacillati</taxon>
        <taxon>Actinomycetota</taxon>
        <taxon>Actinomycetes</taxon>
        <taxon>Mycobacteriales</taxon>
        <taxon>Dietziaceae</taxon>
        <taxon>Dietzia</taxon>
    </lineage>
</organism>
<dbReference type="SUPFAM" id="SSF52980">
    <property type="entry name" value="Restriction endonuclease-like"/>
    <property type="match status" value="1"/>
</dbReference>
<dbReference type="Gene3D" id="3.40.960.10">
    <property type="entry name" value="VSR Endonuclease"/>
    <property type="match status" value="1"/>
</dbReference>
<dbReference type="InterPro" id="IPR011335">
    <property type="entry name" value="Restrct_endonuc-II-like"/>
</dbReference>